<name>A0A915K3D3_ROMCU</name>
<keyword evidence="4 6" id="KW-0862">Zinc</keyword>
<reference evidence="9" key="1">
    <citation type="submission" date="2022-11" db="UniProtKB">
        <authorList>
            <consortium name="WormBaseParasite"/>
        </authorList>
    </citation>
    <scope>IDENTIFICATION</scope>
</reference>
<evidence type="ECO:0000259" key="7">
    <source>
        <dbReference type="PROSITE" id="PS51864"/>
    </source>
</evidence>
<evidence type="ECO:0000256" key="2">
    <source>
        <dbReference type="ARBA" id="ARBA00022723"/>
    </source>
</evidence>
<dbReference type="PROSITE" id="PS51864">
    <property type="entry name" value="ASTACIN"/>
    <property type="match status" value="1"/>
</dbReference>
<dbReference type="GO" id="GO:0006508">
    <property type="term" value="P:proteolysis"/>
    <property type="evidence" value="ECO:0007669"/>
    <property type="project" value="UniProtKB-KW"/>
</dbReference>
<keyword evidence="3 6" id="KW-0378">Hydrolase</keyword>
<evidence type="ECO:0000256" key="3">
    <source>
        <dbReference type="ARBA" id="ARBA00022801"/>
    </source>
</evidence>
<evidence type="ECO:0000256" key="4">
    <source>
        <dbReference type="ARBA" id="ARBA00022833"/>
    </source>
</evidence>
<evidence type="ECO:0000313" key="9">
    <source>
        <dbReference type="WBParaSite" id="nRc.2.0.1.t33211-RA"/>
    </source>
</evidence>
<feature type="domain" description="Peptidase M12A" evidence="7">
    <location>
        <begin position="53"/>
        <end position="171"/>
    </location>
</feature>
<feature type="binding site" evidence="6">
    <location>
        <position position="159"/>
    </location>
    <ligand>
        <name>Zn(2+)</name>
        <dbReference type="ChEBI" id="CHEBI:29105"/>
        <note>catalytic</note>
    </ligand>
</feature>
<feature type="binding site" evidence="6">
    <location>
        <position position="169"/>
    </location>
    <ligand>
        <name>Zn(2+)</name>
        <dbReference type="ChEBI" id="CHEBI:29105"/>
        <note>catalytic</note>
    </ligand>
</feature>
<sequence length="171" mass="20448">MDYCRKSMQDDKVYASILCKFSEQFNHCRIERRLNGDYEDDKNRARYRRSDDKADSSFFNHTNLWLDGKVYFKIDQQYFADRSMLSPIFNAFSLIERFTCVRFLELPNEKQTGGRNRQPHHLYFTNGEFCSSFVGRQPQLEKQDLTLPLQCLKQRGALHEIIHALVYEHFI</sequence>
<evidence type="ECO:0000256" key="6">
    <source>
        <dbReference type="PROSITE-ProRule" id="PRU01211"/>
    </source>
</evidence>
<dbReference type="InterPro" id="IPR024079">
    <property type="entry name" value="MetalloPept_cat_dom_sf"/>
</dbReference>
<dbReference type="GO" id="GO:0004222">
    <property type="term" value="F:metalloendopeptidase activity"/>
    <property type="evidence" value="ECO:0007669"/>
    <property type="project" value="UniProtKB-UniRule"/>
</dbReference>
<dbReference type="SUPFAM" id="SSF55486">
    <property type="entry name" value="Metalloproteases ('zincins'), catalytic domain"/>
    <property type="match status" value="1"/>
</dbReference>
<organism evidence="8 9">
    <name type="scientific">Romanomermis culicivorax</name>
    <name type="common">Nematode worm</name>
    <dbReference type="NCBI Taxonomy" id="13658"/>
    <lineage>
        <taxon>Eukaryota</taxon>
        <taxon>Metazoa</taxon>
        <taxon>Ecdysozoa</taxon>
        <taxon>Nematoda</taxon>
        <taxon>Enoplea</taxon>
        <taxon>Dorylaimia</taxon>
        <taxon>Mermithida</taxon>
        <taxon>Mermithoidea</taxon>
        <taxon>Mermithidae</taxon>
        <taxon>Romanomermis</taxon>
    </lineage>
</organism>
<dbReference type="PANTHER" id="PTHR10127">
    <property type="entry name" value="DISCOIDIN, CUB, EGF, LAMININ , AND ZINC METALLOPROTEASE DOMAIN CONTAINING"/>
    <property type="match status" value="1"/>
</dbReference>
<keyword evidence="8" id="KW-1185">Reference proteome</keyword>
<dbReference type="InterPro" id="IPR001506">
    <property type="entry name" value="Peptidase_M12A"/>
</dbReference>
<feature type="active site" evidence="6">
    <location>
        <position position="160"/>
    </location>
</feature>
<dbReference type="Gene3D" id="3.40.390.10">
    <property type="entry name" value="Collagenase (Catalytic Domain)"/>
    <property type="match status" value="1"/>
</dbReference>
<evidence type="ECO:0000256" key="5">
    <source>
        <dbReference type="ARBA" id="ARBA00023049"/>
    </source>
</evidence>
<protein>
    <submittedName>
        <fullName evidence="9">Peptidase M12A domain-containing protein</fullName>
    </submittedName>
</protein>
<keyword evidence="5 6" id="KW-0482">Metalloprotease</keyword>
<evidence type="ECO:0000313" key="8">
    <source>
        <dbReference type="Proteomes" id="UP000887565"/>
    </source>
</evidence>
<feature type="binding site" evidence="6">
    <location>
        <position position="163"/>
    </location>
    <ligand>
        <name>Zn(2+)</name>
        <dbReference type="ChEBI" id="CHEBI:29105"/>
        <note>catalytic</note>
    </ligand>
</feature>
<keyword evidence="2 6" id="KW-0479">Metal-binding</keyword>
<keyword evidence="1 6" id="KW-0645">Protease</keyword>
<evidence type="ECO:0000256" key="1">
    <source>
        <dbReference type="ARBA" id="ARBA00022670"/>
    </source>
</evidence>
<dbReference type="Pfam" id="PF01400">
    <property type="entry name" value="Astacin"/>
    <property type="match status" value="1"/>
</dbReference>
<proteinExistence type="predicted"/>
<comment type="caution">
    <text evidence="6">Lacks conserved residue(s) required for the propagation of feature annotation.</text>
</comment>
<dbReference type="PANTHER" id="PTHR10127:SF780">
    <property type="entry name" value="METALLOENDOPEPTIDASE"/>
    <property type="match status" value="1"/>
</dbReference>
<dbReference type="Proteomes" id="UP000887565">
    <property type="component" value="Unplaced"/>
</dbReference>
<comment type="cofactor">
    <cofactor evidence="6">
        <name>Zn(2+)</name>
        <dbReference type="ChEBI" id="CHEBI:29105"/>
    </cofactor>
    <text evidence="6">Binds 1 zinc ion per subunit.</text>
</comment>
<dbReference type="AlphaFoldDB" id="A0A915K3D3"/>
<accession>A0A915K3D3</accession>
<dbReference type="GO" id="GO:0008270">
    <property type="term" value="F:zinc ion binding"/>
    <property type="evidence" value="ECO:0007669"/>
    <property type="project" value="UniProtKB-UniRule"/>
</dbReference>
<dbReference type="WBParaSite" id="nRc.2.0.1.t33211-RA">
    <property type="protein sequence ID" value="nRc.2.0.1.t33211-RA"/>
    <property type="gene ID" value="nRc.2.0.1.g33211"/>
</dbReference>